<dbReference type="InterPro" id="IPR024294">
    <property type="entry name" value="DUF3810"/>
</dbReference>
<name>A0A1M6JJG7_9FIRM</name>
<evidence type="ECO:0000256" key="1">
    <source>
        <dbReference type="SAM" id="Phobius"/>
    </source>
</evidence>
<organism evidence="2 3">
    <name type="scientific">Thermoclostridium caenicola</name>
    <dbReference type="NCBI Taxonomy" id="659425"/>
    <lineage>
        <taxon>Bacteria</taxon>
        <taxon>Bacillati</taxon>
        <taxon>Bacillota</taxon>
        <taxon>Clostridia</taxon>
        <taxon>Eubacteriales</taxon>
        <taxon>Oscillospiraceae</taxon>
        <taxon>Thermoclostridium</taxon>
    </lineage>
</organism>
<proteinExistence type="predicted"/>
<feature type="transmembrane region" description="Helical" evidence="1">
    <location>
        <begin position="98"/>
        <end position="119"/>
    </location>
</feature>
<dbReference type="Pfam" id="PF12725">
    <property type="entry name" value="DUF3810"/>
    <property type="match status" value="1"/>
</dbReference>
<keyword evidence="1" id="KW-0472">Membrane</keyword>
<protein>
    <recommendedName>
        <fullName evidence="4">DUF3810 domain-containing protein</fullName>
    </recommendedName>
</protein>
<reference evidence="2 3" key="1">
    <citation type="submission" date="2016-11" db="EMBL/GenBank/DDBJ databases">
        <authorList>
            <person name="Varghese N."/>
            <person name="Submissions S."/>
        </authorList>
    </citation>
    <scope>NUCLEOTIDE SEQUENCE [LARGE SCALE GENOMIC DNA]</scope>
    <source>
        <strain evidence="2 3">DSM 19027</strain>
    </source>
</reference>
<keyword evidence="1" id="KW-1133">Transmembrane helix</keyword>
<dbReference type="EMBL" id="FQZP01000058">
    <property type="protein sequence ID" value="SHJ46826.1"/>
    <property type="molecule type" value="Genomic_DNA"/>
</dbReference>
<accession>A0A1M6JJG7</accession>
<keyword evidence="3" id="KW-1185">Reference proteome</keyword>
<gene>
    <name evidence="2" type="ORF">SAMN05444373_10582</name>
</gene>
<feature type="transmembrane region" description="Helical" evidence="1">
    <location>
        <begin position="65"/>
        <end position="86"/>
    </location>
</feature>
<evidence type="ECO:0000313" key="3">
    <source>
        <dbReference type="Proteomes" id="UP000324781"/>
    </source>
</evidence>
<sequence length="374" mass="43009">MNGKNYAIKRIILRFAWLALIPLSILIRWLAGQNPSTVESLYSQSIYPIVMQPVSNLTGIIPLSFWELSLIALVILVPVILVRTVIRCIKTRSFLPGLRLLAFAAMLFSIWFFLSTVLWNLNYERKPFAELAGLDVRPSSVDELAELCQWLIENTNKLREEVEEDENGIMKLPGGFEWVRTRAQLGYDVAAREYPFLQGKYGKPKRVLFSRVMSHTNIIGLYCVLTGEANIDTDIPEMEIPSTVMHEMAHQHGFAREDEANYISWLVCMSHPDPAFRYSGSVLALQYAMNALYSVDPDKYFELAKTYSTDVYNDFRNQQTYWKQFQGTAKKIANQMNDTYLKLNGQTDGVQSYGRMVDLLLAERRKMLASKYQY</sequence>
<dbReference type="AlphaFoldDB" id="A0A1M6JJG7"/>
<evidence type="ECO:0008006" key="4">
    <source>
        <dbReference type="Google" id="ProtNLM"/>
    </source>
</evidence>
<keyword evidence="1" id="KW-0812">Transmembrane</keyword>
<dbReference type="Proteomes" id="UP000324781">
    <property type="component" value="Unassembled WGS sequence"/>
</dbReference>
<dbReference type="RefSeq" id="WP_188118515.1">
    <property type="nucleotide sequence ID" value="NZ_DAONMB010000033.1"/>
</dbReference>
<feature type="transmembrane region" description="Helical" evidence="1">
    <location>
        <begin position="12"/>
        <end position="31"/>
    </location>
</feature>
<evidence type="ECO:0000313" key="2">
    <source>
        <dbReference type="EMBL" id="SHJ46826.1"/>
    </source>
</evidence>